<evidence type="ECO:0000256" key="22">
    <source>
        <dbReference type="SAM" id="MobiDB-lite"/>
    </source>
</evidence>
<evidence type="ECO:0000256" key="8">
    <source>
        <dbReference type="ARBA" id="ARBA00022490"/>
    </source>
</evidence>
<dbReference type="InterPro" id="IPR027410">
    <property type="entry name" value="TCP-1-like_intermed_sf"/>
</dbReference>
<dbReference type="InterPro" id="IPR002498">
    <property type="entry name" value="PInositol-4-P-4/5-kinase_core"/>
</dbReference>
<dbReference type="GO" id="GO:0016308">
    <property type="term" value="F:1-phosphatidylinositol-4-phosphate 5-kinase activity"/>
    <property type="evidence" value="ECO:0007669"/>
    <property type="project" value="UniProtKB-EC"/>
</dbReference>
<feature type="compositionally biased region" description="Basic and acidic residues" evidence="22">
    <location>
        <begin position="306"/>
        <end position="325"/>
    </location>
</feature>
<evidence type="ECO:0000256" key="18">
    <source>
        <dbReference type="ARBA" id="ARBA00082306"/>
    </source>
</evidence>
<evidence type="ECO:0000256" key="14">
    <source>
        <dbReference type="ARBA" id="ARBA00023186"/>
    </source>
</evidence>
<feature type="region of interest" description="Disordered" evidence="22">
    <location>
        <begin position="130"/>
        <end position="198"/>
    </location>
</feature>
<evidence type="ECO:0000313" key="24">
    <source>
        <dbReference type="EMBL" id="KAG9319716.1"/>
    </source>
</evidence>
<dbReference type="InterPro" id="IPR027413">
    <property type="entry name" value="GROEL-like_equatorial_sf"/>
</dbReference>
<evidence type="ECO:0000256" key="10">
    <source>
        <dbReference type="ARBA" id="ARBA00022679"/>
    </source>
</evidence>
<reference evidence="24" key="1">
    <citation type="submission" date="2021-07" db="EMBL/GenBank/DDBJ databases">
        <title>Draft genome of Mortierella alpina, strain LL118, isolated from an aspen leaf litter sample.</title>
        <authorList>
            <person name="Yang S."/>
            <person name="Vinatzer B.A."/>
        </authorList>
    </citation>
    <scope>NUCLEOTIDE SEQUENCE</scope>
    <source>
        <strain evidence="24">LL118</strain>
    </source>
</reference>
<feature type="compositionally biased region" description="Polar residues" evidence="22">
    <location>
        <begin position="385"/>
        <end position="404"/>
    </location>
</feature>
<dbReference type="CDD" id="cd03336">
    <property type="entry name" value="TCP1_beta"/>
    <property type="match status" value="1"/>
</dbReference>
<keyword evidence="10 19" id="KW-0808">Transferase</keyword>
<dbReference type="SMART" id="SM00330">
    <property type="entry name" value="PIPKc"/>
    <property type="match status" value="1"/>
</dbReference>
<feature type="domain" description="PIPK" evidence="23">
    <location>
        <begin position="477"/>
        <end position="876"/>
    </location>
</feature>
<dbReference type="GO" id="GO:0051082">
    <property type="term" value="F:unfolded protein binding"/>
    <property type="evidence" value="ECO:0007669"/>
    <property type="project" value="InterPro"/>
</dbReference>
<evidence type="ECO:0000256" key="7">
    <source>
        <dbReference type="ARBA" id="ARBA00012172"/>
    </source>
</evidence>
<comment type="subunit">
    <text evidence="5">Component of the T-complex protein 1 (TCP1) complex.</text>
</comment>
<dbReference type="SUPFAM" id="SSF52029">
    <property type="entry name" value="GroEL apical domain-like"/>
    <property type="match status" value="1"/>
</dbReference>
<evidence type="ECO:0000256" key="3">
    <source>
        <dbReference type="ARBA" id="ARBA00004496"/>
    </source>
</evidence>
<dbReference type="InterPro" id="IPR027483">
    <property type="entry name" value="PInositol-4-P-4/5-kinase_C_sf"/>
</dbReference>
<dbReference type="Gene3D" id="3.30.260.10">
    <property type="entry name" value="TCP-1-like chaperonin intermediate domain"/>
    <property type="match status" value="1"/>
</dbReference>
<evidence type="ECO:0000256" key="17">
    <source>
        <dbReference type="ARBA" id="ARBA00080374"/>
    </source>
</evidence>
<dbReference type="FunFam" id="3.30.260.10:FF:000025">
    <property type="entry name" value="Chaperonin containing TCP1 subunit 2"/>
    <property type="match status" value="1"/>
</dbReference>
<dbReference type="Proteomes" id="UP000717515">
    <property type="component" value="Unassembled WGS sequence"/>
</dbReference>
<dbReference type="FunFam" id="1.10.560.10:FF:000017">
    <property type="entry name" value="T-complex protein 1 subunit eta"/>
    <property type="match status" value="1"/>
</dbReference>
<evidence type="ECO:0000256" key="4">
    <source>
        <dbReference type="ARBA" id="ARBA00008020"/>
    </source>
</evidence>
<dbReference type="Gene3D" id="1.10.560.10">
    <property type="entry name" value="GroEL-like equatorial domain"/>
    <property type="match status" value="1"/>
</dbReference>
<dbReference type="FunFam" id="3.50.7.10:FF:000002">
    <property type="entry name" value="T-complex protein 1 subunit beta"/>
    <property type="match status" value="1"/>
</dbReference>
<comment type="similarity">
    <text evidence="4 20">Belongs to the TCP-1 chaperonin family.</text>
</comment>
<dbReference type="InterPro" id="IPR027409">
    <property type="entry name" value="GroEL-like_apical_dom_sf"/>
</dbReference>
<dbReference type="InterPro" id="IPR027484">
    <property type="entry name" value="PInositol-4-P-5-kinase_N"/>
</dbReference>
<dbReference type="NCBIfam" id="NF041083">
    <property type="entry name" value="thermosome_beta"/>
    <property type="match status" value="1"/>
</dbReference>
<organism evidence="24 25">
    <name type="scientific">Mortierella alpina</name>
    <name type="common">Oleaginous fungus</name>
    <name type="synonym">Mortierella renispora</name>
    <dbReference type="NCBI Taxonomy" id="64518"/>
    <lineage>
        <taxon>Eukaryota</taxon>
        <taxon>Fungi</taxon>
        <taxon>Fungi incertae sedis</taxon>
        <taxon>Mucoromycota</taxon>
        <taxon>Mortierellomycotina</taxon>
        <taxon>Mortierellomycetes</taxon>
        <taxon>Mortierellales</taxon>
        <taxon>Mortierellaceae</taxon>
        <taxon>Mortierella</taxon>
    </lineage>
</organism>
<dbReference type="GO" id="GO:0016887">
    <property type="term" value="F:ATP hydrolysis activity"/>
    <property type="evidence" value="ECO:0007669"/>
    <property type="project" value="InterPro"/>
</dbReference>
<gene>
    <name evidence="24" type="ORF">KVV02_008330</name>
</gene>
<dbReference type="PRINTS" id="PR00304">
    <property type="entry name" value="TCOMPLEXTCP1"/>
</dbReference>
<comment type="catalytic activity">
    <reaction evidence="1">
        <text>a 1,2-diacyl-sn-glycero-3-phospho-(1D-myo-inositol 4-phosphate) + ATP = a 1,2-diacyl-sn-glycero-3-phospho-(1D-myo-inositol-4,5-bisphosphate) + ADP + H(+)</text>
        <dbReference type="Rhea" id="RHEA:14425"/>
        <dbReference type="ChEBI" id="CHEBI:15378"/>
        <dbReference type="ChEBI" id="CHEBI:30616"/>
        <dbReference type="ChEBI" id="CHEBI:58178"/>
        <dbReference type="ChEBI" id="CHEBI:58456"/>
        <dbReference type="ChEBI" id="CHEBI:456216"/>
        <dbReference type="EC" id="2.7.1.68"/>
    </reaction>
</comment>
<evidence type="ECO:0000256" key="16">
    <source>
        <dbReference type="ARBA" id="ARBA00078403"/>
    </source>
</evidence>
<dbReference type="PROSITE" id="PS51455">
    <property type="entry name" value="PIPK"/>
    <property type="match status" value="1"/>
</dbReference>
<dbReference type="PROSITE" id="PS00995">
    <property type="entry name" value="TCP1_3"/>
    <property type="match status" value="1"/>
</dbReference>
<evidence type="ECO:0000256" key="19">
    <source>
        <dbReference type="PROSITE-ProRule" id="PRU00781"/>
    </source>
</evidence>
<dbReference type="InterPro" id="IPR002423">
    <property type="entry name" value="Cpn60/GroEL/TCP-1"/>
</dbReference>
<dbReference type="GO" id="GO:0046854">
    <property type="term" value="P:phosphatidylinositol phosphate biosynthetic process"/>
    <property type="evidence" value="ECO:0007669"/>
    <property type="project" value="UniProtKB-ARBA"/>
</dbReference>
<keyword evidence="9" id="KW-0597">Phosphoprotein</keyword>
<feature type="region of interest" description="Disordered" evidence="22">
    <location>
        <begin position="33"/>
        <end position="107"/>
    </location>
</feature>
<feature type="coiled-coil region" evidence="21">
    <location>
        <begin position="430"/>
        <end position="457"/>
    </location>
</feature>
<dbReference type="Pfam" id="PF00118">
    <property type="entry name" value="Cpn60_TCP1"/>
    <property type="match status" value="1"/>
</dbReference>
<evidence type="ECO:0000256" key="11">
    <source>
        <dbReference type="ARBA" id="ARBA00022741"/>
    </source>
</evidence>
<evidence type="ECO:0000256" key="12">
    <source>
        <dbReference type="ARBA" id="ARBA00022777"/>
    </source>
</evidence>
<dbReference type="GO" id="GO:0005832">
    <property type="term" value="C:chaperonin-containing T-complex"/>
    <property type="evidence" value="ECO:0007669"/>
    <property type="project" value="InterPro"/>
</dbReference>
<comment type="subcellular location">
    <subcellularLocation>
        <location evidence="3">Cytoplasm</location>
    </subcellularLocation>
</comment>
<dbReference type="EC" id="2.7.1.150" evidence="6"/>
<protein>
    <recommendedName>
        <fullName evidence="18">1-phosphatidylinositol 4-phosphate kinase</fullName>
        <ecNumber evidence="6">2.7.1.150</ecNumber>
        <ecNumber evidence="7">2.7.1.68</ecNumber>
    </recommendedName>
    <alternativeName>
        <fullName evidence="15">CCT-beta</fullName>
    </alternativeName>
    <alternativeName>
        <fullName evidence="16">Diphosphoinositide kinase</fullName>
    </alternativeName>
    <alternativeName>
        <fullName evidence="17">PIP5K</fullName>
    </alternativeName>
</protein>
<dbReference type="PROSITE" id="PS00750">
    <property type="entry name" value="TCP1_1"/>
    <property type="match status" value="1"/>
</dbReference>
<dbReference type="CDD" id="cd17303">
    <property type="entry name" value="PIPKc_PIP5K_yeast_like"/>
    <property type="match status" value="1"/>
</dbReference>
<dbReference type="Gene3D" id="3.30.800.10">
    <property type="entry name" value="Phosphatidylinositol Phosphate Kinase II Beta"/>
    <property type="match status" value="1"/>
</dbReference>
<keyword evidence="14 20" id="KW-0143">Chaperone</keyword>
<dbReference type="SUPFAM" id="SSF48592">
    <property type="entry name" value="GroEL equatorial domain-like"/>
    <property type="match status" value="1"/>
</dbReference>
<evidence type="ECO:0000256" key="20">
    <source>
        <dbReference type="RuleBase" id="RU004187"/>
    </source>
</evidence>
<dbReference type="EMBL" id="JAIFTL010000390">
    <property type="protein sequence ID" value="KAG9319716.1"/>
    <property type="molecule type" value="Genomic_DNA"/>
</dbReference>
<dbReference type="GO" id="GO:0140662">
    <property type="term" value="F:ATP-dependent protein folding chaperone"/>
    <property type="evidence" value="ECO:0007669"/>
    <property type="project" value="InterPro"/>
</dbReference>
<keyword evidence="12 19" id="KW-0418">Kinase</keyword>
<evidence type="ECO:0000313" key="25">
    <source>
        <dbReference type="Proteomes" id="UP000717515"/>
    </source>
</evidence>
<evidence type="ECO:0000256" key="21">
    <source>
        <dbReference type="SAM" id="Coils"/>
    </source>
</evidence>
<dbReference type="Pfam" id="PF01504">
    <property type="entry name" value="PIP5K"/>
    <property type="match status" value="1"/>
</dbReference>
<dbReference type="InterPro" id="IPR002194">
    <property type="entry name" value="Chaperonin_TCP-1_CS"/>
</dbReference>
<feature type="compositionally biased region" description="Low complexity" evidence="22">
    <location>
        <begin position="161"/>
        <end position="179"/>
    </location>
</feature>
<dbReference type="InterPro" id="IPR017998">
    <property type="entry name" value="Chaperone_TCP-1"/>
</dbReference>
<dbReference type="InterPro" id="IPR012716">
    <property type="entry name" value="Chap_CCT_beta"/>
</dbReference>
<feature type="region of interest" description="Disordered" evidence="22">
    <location>
        <begin position="285"/>
        <end position="325"/>
    </location>
</feature>
<accession>A0A9P8CV89</accession>
<dbReference type="Gene3D" id="3.50.7.10">
    <property type="entry name" value="GroEL"/>
    <property type="match status" value="1"/>
</dbReference>
<name>A0A9P8CV89_MORAP</name>
<feature type="compositionally biased region" description="Low complexity" evidence="22">
    <location>
        <begin position="288"/>
        <end position="305"/>
    </location>
</feature>
<keyword evidence="21" id="KW-0175">Coiled coil</keyword>
<evidence type="ECO:0000256" key="2">
    <source>
        <dbReference type="ARBA" id="ARBA00002912"/>
    </source>
</evidence>
<evidence type="ECO:0000256" key="15">
    <source>
        <dbReference type="ARBA" id="ARBA00033237"/>
    </source>
</evidence>
<evidence type="ECO:0000256" key="9">
    <source>
        <dbReference type="ARBA" id="ARBA00022553"/>
    </source>
</evidence>
<keyword evidence="11 19" id="KW-0547">Nucleotide-binding</keyword>
<dbReference type="SUPFAM" id="SSF56104">
    <property type="entry name" value="SAICAR synthase-like"/>
    <property type="match status" value="1"/>
</dbReference>
<dbReference type="Gene3D" id="3.30.810.10">
    <property type="entry name" value="2-Layer Sandwich"/>
    <property type="match status" value="1"/>
</dbReference>
<evidence type="ECO:0000256" key="1">
    <source>
        <dbReference type="ARBA" id="ARBA00000444"/>
    </source>
</evidence>
<evidence type="ECO:0000259" key="23">
    <source>
        <dbReference type="PROSITE" id="PS51455"/>
    </source>
</evidence>
<evidence type="ECO:0000256" key="6">
    <source>
        <dbReference type="ARBA" id="ARBA00012009"/>
    </source>
</evidence>
<feature type="region of interest" description="Disordered" evidence="22">
    <location>
        <begin position="352"/>
        <end position="412"/>
    </location>
</feature>
<dbReference type="GO" id="GO:0000285">
    <property type="term" value="F:1-phosphatidylinositol-3-phosphate 5-kinase activity"/>
    <property type="evidence" value="ECO:0007669"/>
    <property type="project" value="UniProtKB-EC"/>
</dbReference>
<feature type="compositionally biased region" description="Polar residues" evidence="22">
    <location>
        <begin position="141"/>
        <end position="157"/>
    </location>
</feature>
<sequence length="1452" mass="160275">MTAHTTMDYLPSQPDHSTATYVPTIGLVNVADARGSAVSEGTQTNPSPPSPPIAARQNQAPSPKSRAPGPPNAVLYSQHIHEQEPLQQQRHHPSSPPPSPPLCLLSDVTIPPRLSSKQHAQNNSAHEIYLQHDPLPPAPSHSLQQKSLEPSPTLSARDTSKAPSLASSASSTSSVSHTALQHALNTSPSPASEPSTTLATATAPMAVASSTSPTPPAGSVAELTALSESQVPPYSMPRLSSSLSSSPSVRSSAAPIHSLEDCSTANSSVHQQHSSPLLSTKLNRISSQDDQQQQQQPQQQQQQQQREYHSSRVHQLPEQEHEQVVHRLQFQQPPLAFAPAVVPSTIDAPVLSAGSGSQPPHYRASLPLFGPPPRASTLDVRKTRPGSQISDSSARLQLESQGEGSSRPRKRHIYRRNTYSADVGALSFNRSDDEMEMSELEDARRRMEALKRSSNRRMSKRKKDDDNDRVLIGTRIGEDHVNYVLMYNMLTGIRVSVSRCNAKPQRALVDEDFGAAHKLAFDITGNELTPSSKYDFKFKDYSPWVFRHLRQDFHIDASDYLVSLTSKYILSELGSPGKSGSFFYFSQDYRFIIKTIHHAEHKFMRKILKDYFNHVKQNPHTLLCRFFGLHRVKLPHGRKIHFVVMGNVFPPNRDIHETYDLKGSTLGRAISDEELNGNPRATQKDLNWVNRNKKLELGPVKRHLFVEQTKRDVQLLARLNIMDYSLLVGIHDIERGNKDNIRDNTLKVFHPDTSTPLAREVSRRDKRGSKVTALRMAVKVSDPVALGPSTLPSDSFSERRNCIFYADDGGLLSTNEQNDSGQDLYYLGVIDILTPYNYVKKVEHLWKSLSQDKHAISSVHPKEYAQRFLSFMIHALKVNNDVLEVLDQRTHPHSDVLRGSSKKEDLPLAALSSLSPHPPPSSRIHIMSLAPVQIFQDNATEERAENARLSSFIGAIAVGDLVKSTLGPKGMDKILQSASTGEVMVTNDGATILKSIALDNAAAKVLVNISKVQDDEVGDGTTSVCVLAAELLREAEKLVNQKIHPQTIIEGYRIASAAAYKALEDSAIDHSSDTEVFRADLINIAKTTLSSKVLSQDKEYFSKLAVDAVLRLKGSTNLENIQIIKKVGGRLADSYLDEGFILDKKIGVNQPKRIENAKIMVANTPMDTDKIKIFGARIRVEGTGKLEELERAEREKMRAKVEKIKDHGITCFVNRQLIYNWPEQLFADAGIMSIEHADFDGVERLALVTGGEITSTFDHPELVRLGECDVIEEVIIGEDRLIKFSGVKAGEACTIVLRGATHQLLDESERSLHDALSVLSQTTQEPRTVLGGGCSEVLMSKAVDEIAAKTAGKQQAAIEAFSRALRQMPTILADNGGYDSADLVAKLRASHYDGNSTHGLDMEHGRVGDMRELGITESFKLKRQVLLSASEAAEMILRVDDIIRCAPRQRQG</sequence>
<feature type="compositionally biased region" description="Low complexity" evidence="22">
    <location>
        <begin position="186"/>
        <end position="198"/>
    </location>
</feature>
<dbReference type="FunFam" id="3.30.800.10:FF:000009">
    <property type="entry name" value="Phosphatidylinositol 4-phosphate 5-kinase its3"/>
    <property type="match status" value="1"/>
</dbReference>
<keyword evidence="8" id="KW-0963">Cytoplasm</keyword>
<comment type="caution">
    <text evidence="24">The sequence shown here is derived from an EMBL/GenBank/DDBJ whole genome shotgun (WGS) entry which is preliminary data.</text>
</comment>
<dbReference type="PROSITE" id="PS00751">
    <property type="entry name" value="TCP1_2"/>
    <property type="match status" value="1"/>
</dbReference>
<dbReference type="GO" id="GO:0005524">
    <property type="term" value="F:ATP binding"/>
    <property type="evidence" value="ECO:0007669"/>
    <property type="project" value="UniProtKB-UniRule"/>
</dbReference>
<evidence type="ECO:0000256" key="5">
    <source>
        <dbReference type="ARBA" id="ARBA00011381"/>
    </source>
</evidence>
<comment type="function">
    <text evidence="2">Molecular chaperone; assists the folding of proteins upon ATP hydrolysis.</text>
</comment>
<dbReference type="EC" id="2.7.1.68" evidence="7"/>
<keyword evidence="13 19" id="KW-0067">ATP-binding</keyword>
<dbReference type="PANTHER" id="PTHR11353">
    <property type="entry name" value="CHAPERONIN"/>
    <property type="match status" value="1"/>
</dbReference>
<feature type="region of interest" description="Disordered" evidence="22">
    <location>
        <begin position="232"/>
        <end position="255"/>
    </location>
</feature>
<proteinExistence type="inferred from homology"/>
<dbReference type="SUPFAM" id="SSF54849">
    <property type="entry name" value="GroEL-intermediate domain like"/>
    <property type="match status" value="1"/>
</dbReference>
<dbReference type="InterPro" id="IPR053374">
    <property type="entry name" value="TCP-1_chaperonin"/>
</dbReference>
<evidence type="ECO:0000256" key="13">
    <source>
        <dbReference type="ARBA" id="ARBA00022840"/>
    </source>
</evidence>
<dbReference type="NCBIfam" id="TIGR02341">
    <property type="entry name" value="chap_CCT_beta"/>
    <property type="match status" value="1"/>
</dbReference>
<dbReference type="SUPFAM" id="SSF81995">
    <property type="entry name" value="beta-sandwich domain of Sec23/24"/>
    <property type="match status" value="1"/>
</dbReference>